<keyword evidence="5" id="KW-0239">DNA-directed DNA polymerase</keyword>
<dbReference type="InterPro" id="IPR043519">
    <property type="entry name" value="NT_sf"/>
</dbReference>
<evidence type="ECO:0000259" key="6">
    <source>
        <dbReference type="Pfam" id="PF14791"/>
    </source>
</evidence>
<evidence type="ECO:0000256" key="5">
    <source>
        <dbReference type="RuleBase" id="RU366014"/>
    </source>
</evidence>
<keyword evidence="3 5" id="KW-0548">Nucleotidyltransferase</keyword>
<dbReference type="PANTHER" id="PTHR11276:SF28">
    <property type="entry name" value="DNA POLYMERASE LAMBDA"/>
    <property type="match status" value="1"/>
</dbReference>
<keyword evidence="9" id="KW-1185">Reference proteome</keyword>
<dbReference type="InterPro" id="IPR029398">
    <property type="entry name" value="PolB_thumb"/>
</dbReference>
<evidence type="ECO:0000256" key="4">
    <source>
        <dbReference type="ARBA" id="ARBA00022705"/>
    </source>
</evidence>
<dbReference type="FunFam" id="3.30.210.10:FF:000001">
    <property type="entry name" value="DNA polymerase lambda"/>
    <property type="match status" value="1"/>
</dbReference>
<dbReference type="PRINTS" id="PR00869">
    <property type="entry name" value="DNAPOLX"/>
</dbReference>
<dbReference type="AlphaFoldDB" id="A0A9N8ZNQ3"/>
<dbReference type="GO" id="GO:0005634">
    <property type="term" value="C:nucleus"/>
    <property type="evidence" value="ECO:0007669"/>
    <property type="project" value="UniProtKB-SubCell"/>
</dbReference>
<dbReference type="OrthoDB" id="205514at2759"/>
<reference evidence="8" key="1">
    <citation type="submission" date="2021-06" db="EMBL/GenBank/DDBJ databases">
        <authorList>
            <person name="Kallberg Y."/>
            <person name="Tangrot J."/>
            <person name="Rosling A."/>
        </authorList>
    </citation>
    <scope>NUCLEOTIDE SEQUENCE</scope>
    <source>
        <strain evidence="8">FL130A</strain>
    </source>
</reference>
<dbReference type="GO" id="GO:0006303">
    <property type="term" value="P:double-strand break repair via nonhomologous end joining"/>
    <property type="evidence" value="ECO:0007669"/>
    <property type="project" value="TreeGrafter"/>
</dbReference>
<dbReference type="Pfam" id="PF14791">
    <property type="entry name" value="DNA_pol_B_thumb"/>
    <property type="match status" value="1"/>
</dbReference>
<comment type="catalytic activity">
    <reaction evidence="5">
        <text>DNA(n) + a 2'-deoxyribonucleoside 5'-triphosphate = DNA(n+1) + diphosphate</text>
        <dbReference type="Rhea" id="RHEA:22508"/>
        <dbReference type="Rhea" id="RHEA-COMP:17339"/>
        <dbReference type="Rhea" id="RHEA-COMP:17340"/>
        <dbReference type="ChEBI" id="CHEBI:33019"/>
        <dbReference type="ChEBI" id="CHEBI:61560"/>
        <dbReference type="ChEBI" id="CHEBI:173112"/>
        <dbReference type="EC" id="2.7.7.7"/>
    </reaction>
</comment>
<sequence>VDILITRDDSDGKKIDGILSQLLKILHEKSFLKYDLGRNDKESSGQKYLGICQMPPNGKCRRFDIFIVPFNEYGAALLTFTGNDIFNRSMRLLARKKGMRLNQHGLYTNVIRDAKGVKYNEGTLVAQRTEQEIFDALGVPYRPPNERIC</sequence>
<dbReference type="InterPro" id="IPR022312">
    <property type="entry name" value="DNA_pol_X"/>
</dbReference>
<feature type="non-terminal residue" evidence="8">
    <location>
        <position position="1"/>
    </location>
</feature>
<dbReference type="GO" id="GO:0046872">
    <property type="term" value="F:metal ion binding"/>
    <property type="evidence" value="ECO:0007669"/>
    <property type="project" value="UniProtKB-UniRule"/>
</dbReference>
<dbReference type="Gene3D" id="3.30.460.10">
    <property type="entry name" value="Beta Polymerase, domain 2"/>
    <property type="match status" value="1"/>
</dbReference>
<protein>
    <recommendedName>
        <fullName evidence="5">DNA polymerase</fullName>
        <ecNumber evidence="5">2.7.7.7</ecNumber>
    </recommendedName>
</protein>
<comment type="caution">
    <text evidence="8">The sequence shown here is derived from an EMBL/GenBank/DDBJ whole genome shotgun (WGS) entry which is preliminary data.</text>
</comment>
<dbReference type="SUPFAM" id="SSF81301">
    <property type="entry name" value="Nucleotidyltransferase"/>
    <property type="match status" value="1"/>
</dbReference>
<evidence type="ECO:0000313" key="9">
    <source>
        <dbReference type="Proteomes" id="UP000789508"/>
    </source>
</evidence>
<evidence type="ECO:0000256" key="3">
    <source>
        <dbReference type="ARBA" id="ARBA00022695"/>
    </source>
</evidence>
<dbReference type="InterPro" id="IPR037160">
    <property type="entry name" value="DNA_Pol_thumb_sf"/>
</dbReference>
<evidence type="ECO:0000313" key="8">
    <source>
        <dbReference type="EMBL" id="CAG8501801.1"/>
    </source>
</evidence>
<keyword evidence="2 5" id="KW-0808">Transferase</keyword>
<dbReference type="PANTHER" id="PTHR11276">
    <property type="entry name" value="DNA POLYMERASE TYPE-X FAMILY MEMBER"/>
    <property type="match status" value="1"/>
</dbReference>
<comment type="function">
    <text evidence="5">DNA polymerase that functions in several pathways of DNA repair. Involved in base excision repair (BER) responsible for repair of lesions that give rise to abasic (AP) sites in DNA. Also contributes to DNA double-strand break repair by non-homologous end joining and homologous recombination. Has both template-dependent and template-independent (terminal transferase) DNA polymerase activities. Has also a 5'-deoxyribose-5-phosphate lyase (dRP lyase) activity.</text>
</comment>
<dbReference type="Proteomes" id="UP000789508">
    <property type="component" value="Unassembled WGS sequence"/>
</dbReference>
<name>A0A9N8ZNQ3_9GLOM</name>
<dbReference type="Gene3D" id="3.30.210.10">
    <property type="entry name" value="DNA polymerase, thumb domain"/>
    <property type="match status" value="1"/>
</dbReference>
<comment type="subcellular location">
    <subcellularLocation>
        <location evidence="5">Nucleus</location>
    </subcellularLocation>
</comment>
<dbReference type="InterPro" id="IPR028207">
    <property type="entry name" value="DNA_pol_B_palm_palm"/>
</dbReference>
<evidence type="ECO:0000256" key="2">
    <source>
        <dbReference type="ARBA" id="ARBA00022679"/>
    </source>
</evidence>
<evidence type="ECO:0000256" key="1">
    <source>
        <dbReference type="ARBA" id="ARBA00022634"/>
    </source>
</evidence>
<dbReference type="PRINTS" id="PR00870">
    <property type="entry name" value="DNAPOLXBETA"/>
</dbReference>
<keyword evidence="1" id="KW-0237">DNA synthesis</keyword>
<dbReference type="Pfam" id="PF14792">
    <property type="entry name" value="DNA_pol_B_palm"/>
    <property type="match status" value="1"/>
</dbReference>
<organism evidence="8 9">
    <name type="scientific">Ambispora leptoticha</name>
    <dbReference type="NCBI Taxonomy" id="144679"/>
    <lineage>
        <taxon>Eukaryota</taxon>
        <taxon>Fungi</taxon>
        <taxon>Fungi incertae sedis</taxon>
        <taxon>Mucoromycota</taxon>
        <taxon>Glomeromycotina</taxon>
        <taxon>Glomeromycetes</taxon>
        <taxon>Archaeosporales</taxon>
        <taxon>Ambisporaceae</taxon>
        <taxon>Ambispora</taxon>
    </lineage>
</organism>
<feature type="domain" description="DNA polymerase beta palm" evidence="7">
    <location>
        <begin position="1"/>
        <end position="69"/>
    </location>
</feature>
<keyword evidence="5" id="KW-0539">Nucleus</keyword>
<gene>
    <name evidence="8" type="ORF">ALEPTO_LOCUS3522</name>
</gene>
<evidence type="ECO:0000259" key="7">
    <source>
        <dbReference type="Pfam" id="PF14792"/>
    </source>
</evidence>
<dbReference type="EMBL" id="CAJVPS010000662">
    <property type="protein sequence ID" value="CAG8501801.1"/>
    <property type="molecule type" value="Genomic_DNA"/>
</dbReference>
<proteinExistence type="inferred from homology"/>
<keyword evidence="5" id="KW-0234">DNA repair</keyword>
<dbReference type="GO" id="GO:0003677">
    <property type="term" value="F:DNA binding"/>
    <property type="evidence" value="ECO:0007669"/>
    <property type="project" value="UniProtKB-UniRule"/>
</dbReference>
<keyword evidence="4" id="KW-0235">DNA replication</keyword>
<dbReference type="InterPro" id="IPR002008">
    <property type="entry name" value="DNA_pol_X_beta-like"/>
</dbReference>
<dbReference type="EC" id="2.7.7.7" evidence="5"/>
<feature type="domain" description="DNA polymerase beta thumb" evidence="6">
    <location>
        <begin position="76"/>
        <end position="147"/>
    </location>
</feature>
<comment type="similarity">
    <text evidence="5">Belongs to the DNA polymerase type-X family.</text>
</comment>
<dbReference type="GO" id="GO:0003887">
    <property type="term" value="F:DNA-directed DNA polymerase activity"/>
    <property type="evidence" value="ECO:0007669"/>
    <property type="project" value="UniProtKB-UniRule"/>
</dbReference>
<keyword evidence="5" id="KW-0227">DNA damage</keyword>
<accession>A0A9N8ZNQ3</accession>